<protein>
    <recommendedName>
        <fullName evidence="12">Transcriptional regulator WhiB</fullName>
    </recommendedName>
</protein>
<evidence type="ECO:0000256" key="8">
    <source>
        <dbReference type="ARBA" id="ARBA00023015"/>
    </source>
</evidence>
<gene>
    <name evidence="12" type="primary">whiB</name>
    <name evidence="14" type="ORF">SAMN05421642_104296</name>
</gene>
<sequence>MVRGAPSRPVELPVPCADVWDWQLHGLCRGYDSSVFFHPEGERGRARATREEKAKNVCGRCPVLSQCRSHALSANEPYGVWGGMSAHDRADYYRSESTPA</sequence>
<dbReference type="STRING" id="398843.A3K89_18380"/>
<dbReference type="GO" id="GO:0003677">
    <property type="term" value="F:DNA binding"/>
    <property type="evidence" value="ECO:0007669"/>
    <property type="project" value="UniProtKB-UniRule"/>
</dbReference>
<evidence type="ECO:0000313" key="15">
    <source>
        <dbReference type="Proteomes" id="UP000198327"/>
    </source>
</evidence>
<organism evidence="14 15">
    <name type="scientific">Rhodococcoides kyotonense</name>
    <dbReference type="NCBI Taxonomy" id="398843"/>
    <lineage>
        <taxon>Bacteria</taxon>
        <taxon>Bacillati</taxon>
        <taxon>Actinomycetota</taxon>
        <taxon>Actinomycetes</taxon>
        <taxon>Mycobacteriales</taxon>
        <taxon>Nocardiaceae</taxon>
        <taxon>Rhodococcoides</taxon>
    </lineage>
</organism>
<comment type="cofactor">
    <cofactor evidence="12">
        <name>[4Fe-4S] cluster</name>
        <dbReference type="ChEBI" id="CHEBI:49883"/>
    </cofactor>
    <text evidence="12">Binds 1 [4Fe-4S] cluster per subunit. Following nitrosylation of the [4Fe-4S] cluster binds 1 [4Fe-8(NO)] cluster per subunit.</text>
</comment>
<reference evidence="15" key="1">
    <citation type="submission" date="2017-06" db="EMBL/GenBank/DDBJ databases">
        <authorList>
            <person name="Varghese N."/>
            <person name="Submissions S."/>
        </authorList>
    </citation>
    <scope>NUCLEOTIDE SEQUENCE [LARGE SCALE GENOMIC DNA]</scope>
    <source>
        <strain evidence="15">JCM 23211</strain>
    </source>
</reference>
<dbReference type="GO" id="GO:0045892">
    <property type="term" value="P:negative regulation of DNA-templated transcription"/>
    <property type="evidence" value="ECO:0007669"/>
    <property type="project" value="TreeGrafter"/>
</dbReference>
<evidence type="ECO:0000256" key="11">
    <source>
        <dbReference type="ARBA" id="ARBA00023163"/>
    </source>
</evidence>
<dbReference type="PANTHER" id="PTHR38839">
    <property type="entry name" value="TRANSCRIPTIONAL REGULATOR WHID-RELATED"/>
    <property type="match status" value="1"/>
</dbReference>
<evidence type="ECO:0000313" key="14">
    <source>
        <dbReference type="EMBL" id="SNS69818.1"/>
    </source>
</evidence>
<keyword evidence="7 12" id="KW-0411">Iron-sulfur</keyword>
<dbReference type="OrthoDB" id="4954884at2"/>
<evidence type="ECO:0000259" key="13">
    <source>
        <dbReference type="PROSITE" id="PS51674"/>
    </source>
</evidence>
<keyword evidence="6 12" id="KW-0408">Iron</keyword>
<feature type="domain" description="4Fe-4S Wbl-type" evidence="13">
    <location>
        <begin position="27"/>
        <end position="91"/>
    </location>
</feature>
<evidence type="ECO:0000256" key="3">
    <source>
        <dbReference type="ARBA" id="ARBA00022485"/>
    </source>
</evidence>
<dbReference type="HAMAP" id="MF_01479">
    <property type="entry name" value="WhiB"/>
    <property type="match status" value="1"/>
</dbReference>
<proteinExistence type="inferred from homology"/>
<keyword evidence="15" id="KW-1185">Reference proteome</keyword>
<dbReference type="GO" id="GO:0047134">
    <property type="term" value="F:protein-disulfide reductase [NAD(P)H] activity"/>
    <property type="evidence" value="ECO:0007669"/>
    <property type="project" value="TreeGrafter"/>
</dbReference>
<comment type="PTM">
    <text evidence="12">Upon Fe-S cluster removal intramolecular disulfide bonds are formed.</text>
</comment>
<keyword evidence="3 12" id="KW-0004">4Fe-4S</keyword>
<keyword evidence="11 12" id="KW-0804">Transcription</keyword>
<evidence type="ECO:0000256" key="2">
    <source>
        <dbReference type="ARBA" id="ARBA00006597"/>
    </source>
</evidence>
<dbReference type="PROSITE" id="PS51674">
    <property type="entry name" value="4FE4S_WBL"/>
    <property type="match status" value="1"/>
</dbReference>
<evidence type="ECO:0000256" key="9">
    <source>
        <dbReference type="ARBA" id="ARBA00023125"/>
    </source>
</evidence>
<keyword evidence="8 12" id="KW-0805">Transcription regulation</keyword>
<dbReference type="Proteomes" id="UP000198327">
    <property type="component" value="Unassembled WGS sequence"/>
</dbReference>
<evidence type="ECO:0000256" key="1">
    <source>
        <dbReference type="ARBA" id="ARBA00004496"/>
    </source>
</evidence>
<dbReference type="GO" id="GO:0051539">
    <property type="term" value="F:4 iron, 4 sulfur cluster binding"/>
    <property type="evidence" value="ECO:0007669"/>
    <property type="project" value="UniProtKB-UniRule"/>
</dbReference>
<dbReference type="GO" id="GO:0045454">
    <property type="term" value="P:cell redox homeostasis"/>
    <property type="evidence" value="ECO:0007669"/>
    <property type="project" value="TreeGrafter"/>
</dbReference>
<dbReference type="PANTHER" id="PTHR38839:SF5">
    <property type="entry name" value="TRANSCRIPTIONAL REGULATOR WHID"/>
    <property type="match status" value="1"/>
</dbReference>
<dbReference type="GO" id="GO:0046872">
    <property type="term" value="F:metal ion binding"/>
    <property type="evidence" value="ECO:0007669"/>
    <property type="project" value="UniProtKB-KW"/>
</dbReference>
<feature type="binding site" evidence="12">
    <location>
        <position position="67"/>
    </location>
    <ligand>
        <name>[4Fe-4S] cluster</name>
        <dbReference type="ChEBI" id="CHEBI:49883"/>
    </ligand>
</feature>
<name>A0A239GM13_9NOCA</name>
<dbReference type="AlphaFoldDB" id="A0A239GM13"/>
<evidence type="ECO:0000256" key="6">
    <source>
        <dbReference type="ARBA" id="ARBA00023004"/>
    </source>
</evidence>
<evidence type="ECO:0000256" key="4">
    <source>
        <dbReference type="ARBA" id="ARBA00022490"/>
    </source>
</evidence>
<feature type="binding site" evidence="12">
    <location>
        <position position="28"/>
    </location>
    <ligand>
        <name>[4Fe-4S] cluster</name>
        <dbReference type="ChEBI" id="CHEBI:49883"/>
    </ligand>
</feature>
<keyword evidence="5 12" id="KW-0479">Metal-binding</keyword>
<comment type="similarity">
    <text evidence="2 12">Belongs to the WhiB family.</text>
</comment>
<evidence type="ECO:0000256" key="10">
    <source>
        <dbReference type="ARBA" id="ARBA00023157"/>
    </source>
</evidence>
<comment type="subcellular location">
    <subcellularLocation>
        <location evidence="1 12">Cytoplasm</location>
    </subcellularLocation>
</comment>
<evidence type="ECO:0000256" key="5">
    <source>
        <dbReference type="ARBA" id="ARBA00022723"/>
    </source>
</evidence>
<dbReference type="InterPro" id="IPR034768">
    <property type="entry name" value="4FE4S_WBL"/>
</dbReference>
<comment type="PTM">
    <text evidence="12">The Fe-S cluster can be nitrosylated by nitric oxide (NO).</text>
</comment>
<feature type="binding site" evidence="12">
    <location>
        <position position="58"/>
    </location>
    <ligand>
        <name>[4Fe-4S] cluster</name>
        <dbReference type="ChEBI" id="CHEBI:49883"/>
    </ligand>
</feature>
<dbReference type="RefSeq" id="WP_089245267.1">
    <property type="nucleotide sequence ID" value="NZ_FZOW01000004.1"/>
</dbReference>
<feature type="binding site" evidence="12">
    <location>
        <position position="61"/>
    </location>
    <ligand>
        <name>[4Fe-4S] cluster</name>
        <dbReference type="ChEBI" id="CHEBI:49883"/>
    </ligand>
</feature>
<keyword evidence="4 12" id="KW-0963">Cytoplasm</keyword>
<dbReference type="Pfam" id="PF02467">
    <property type="entry name" value="Whib"/>
    <property type="match status" value="1"/>
</dbReference>
<dbReference type="EMBL" id="FZOW01000004">
    <property type="protein sequence ID" value="SNS69818.1"/>
    <property type="molecule type" value="Genomic_DNA"/>
</dbReference>
<dbReference type="GO" id="GO:0035731">
    <property type="term" value="F:dinitrosyl-iron complex binding"/>
    <property type="evidence" value="ECO:0007669"/>
    <property type="project" value="UniProtKB-UniRule"/>
</dbReference>
<comment type="function">
    <text evidence="12">Acts as a transcriptional regulator. Probably redox-responsive. The apo- but not holo-form probably binds DNA.</text>
</comment>
<dbReference type="GO" id="GO:0005737">
    <property type="term" value="C:cytoplasm"/>
    <property type="evidence" value="ECO:0007669"/>
    <property type="project" value="UniProtKB-SubCell"/>
</dbReference>
<dbReference type="InterPro" id="IPR003482">
    <property type="entry name" value="Whib"/>
</dbReference>
<accession>A0A239GM13</accession>
<evidence type="ECO:0000256" key="7">
    <source>
        <dbReference type="ARBA" id="ARBA00023014"/>
    </source>
</evidence>
<keyword evidence="9 12" id="KW-0238">DNA-binding</keyword>
<evidence type="ECO:0000256" key="12">
    <source>
        <dbReference type="HAMAP-Rule" id="MF_01479"/>
    </source>
</evidence>
<keyword evidence="10 12" id="KW-1015">Disulfide bond</keyword>